<dbReference type="GO" id="GO:0005634">
    <property type="term" value="C:nucleus"/>
    <property type="evidence" value="ECO:0007669"/>
    <property type="project" value="UniProtKB-SubCell"/>
</dbReference>
<comment type="subcellular location">
    <subcellularLocation>
        <location evidence="5">Nucleus</location>
    </subcellularLocation>
</comment>
<dbReference type="GO" id="GO:0034353">
    <property type="term" value="F:mRNA 5'-diphosphatase activity"/>
    <property type="evidence" value="ECO:0007669"/>
    <property type="project" value="TreeGrafter"/>
</dbReference>
<accession>A0A8J6EK09</accession>
<keyword evidence="5" id="KW-0460">Magnesium</keyword>
<keyword evidence="5" id="KW-0479">Metal-binding</keyword>
<comment type="cofactor">
    <cofactor evidence="5">
        <name>Mg(2+)</name>
        <dbReference type="ChEBI" id="CHEBI:18420"/>
    </cofactor>
    <text evidence="5">Binds 2 magnesium ions.</text>
</comment>
<evidence type="ECO:0000313" key="8">
    <source>
        <dbReference type="EMBL" id="KAG9470366.1"/>
    </source>
</evidence>
<evidence type="ECO:0000256" key="1">
    <source>
        <dbReference type="ARBA" id="ARBA00006562"/>
    </source>
</evidence>
<name>A0A8J6EK09_ELECQ</name>
<sequence>MEEALQTARDRKVSKHKRGLDQEAPDVPRTKSPHIPPSPLSARPSFYQGSFPFYRLPSELGSFSLDEKRCYHNDARRLRYLSPPPGMDRGEASLGWDLMDGFEDRYVCRNEDDKEGLLHILTWVKENKGLLRGNGRSASDRPVDRDFVTWRGHLTKILCTPYETQEGWILAVTLFKGTLYISERETAVAYKKRKERTREQEKLMYSGYKFESYMCADSPDGSPCPSEVVNTNEGFCSVLLGRLASHSFLVSGEVDCKDSSSSNPSPPSCYVELKTSAQIRNSHQERSFHRYKLLKWWCQSFLLGIPLIVAGFRNPKGRIVSLEKFRTSEIPHLVRGDRQSWDPAVCMNFCNAFLDYIKKVAITDDPRVVFVFSWEPGQDITFTVEADSANLVVPDWYVQALSQG</sequence>
<evidence type="ECO:0000256" key="5">
    <source>
        <dbReference type="RuleBase" id="RU367113"/>
    </source>
</evidence>
<keyword evidence="9" id="KW-1185">Reference proteome</keyword>
<comment type="catalytic activity">
    <reaction evidence="4">
        <text>a 5'-end NAD(+)-phospho-ribonucleoside in snoRNA + H2O = a 5'-end phospho-ribonucleoside in snoRNA + NAD(+) + H(+)</text>
        <dbReference type="Rhea" id="RHEA:60892"/>
        <dbReference type="Rhea" id="RHEA-COMP:15699"/>
        <dbReference type="Rhea" id="RHEA-COMP:15700"/>
        <dbReference type="ChEBI" id="CHEBI:15377"/>
        <dbReference type="ChEBI" id="CHEBI:15378"/>
        <dbReference type="ChEBI" id="CHEBI:57540"/>
        <dbReference type="ChEBI" id="CHEBI:138282"/>
        <dbReference type="ChEBI" id="CHEBI:144029"/>
    </reaction>
    <physiologicalReaction direction="left-to-right" evidence="4">
        <dbReference type="Rhea" id="RHEA:60893"/>
    </physiologicalReaction>
</comment>
<feature type="region of interest" description="Disordered" evidence="6">
    <location>
        <begin position="1"/>
        <end position="42"/>
    </location>
</feature>
<keyword evidence="5" id="KW-0540">Nuclease</keyword>
<comment type="caution">
    <text evidence="8">The sequence shown here is derived from an EMBL/GenBank/DDBJ whole genome shotgun (WGS) entry which is preliminary data.</text>
</comment>
<organism evidence="8 9">
    <name type="scientific">Eleutherodactylus coqui</name>
    <name type="common">Puerto Rican coqui</name>
    <dbReference type="NCBI Taxonomy" id="57060"/>
    <lineage>
        <taxon>Eukaryota</taxon>
        <taxon>Metazoa</taxon>
        <taxon>Chordata</taxon>
        <taxon>Craniata</taxon>
        <taxon>Vertebrata</taxon>
        <taxon>Euteleostomi</taxon>
        <taxon>Amphibia</taxon>
        <taxon>Batrachia</taxon>
        <taxon>Anura</taxon>
        <taxon>Neobatrachia</taxon>
        <taxon>Hyloidea</taxon>
        <taxon>Eleutherodactylidae</taxon>
        <taxon>Eleutherodactylinae</taxon>
        <taxon>Eleutherodactylus</taxon>
        <taxon>Eleutherodactylus</taxon>
    </lineage>
</organism>
<dbReference type="InterPro" id="IPR013961">
    <property type="entry name" value="RAI1"/>
</dbReference>
<dbReference type="EC" id="3.6.1.-" evidence="5"/>
<comment type="similarity">
    <text evidence="1 5">Belongs to the DXO/Dom3Z family.</text>
</comment>
<evidence type="ECO:0000256" key="3">
    <source>
        <dbReference type="ARBA" id="ARBA00024564"/>
    </source>
</evidence>
<proteinExistence type="inferred from homology"/>
<evidence type="ECO:0000256" key="6">
    <source>
        <dbReference type="SAM" id="MobiDB-lite"/>
    </source>
</evidence>
<keyword evidence="5" id="KW-0694">RNA-binding</keyword>
<dbReference type="Proteomes" id="UP000770717">
    <property type="component" value="Unassembled WGS sequence"/>
</dbReference>
<feature type="domain" description="RAI1-like" evidence="7">
    <location>
        <begin position="57"/>
        <end position="398"/>
    </location>
</feature>
<evidence type="ECO:0000259" key="7">
    <source>
        <dbReference type="Pfam" id="PF08652"/>
    </source>
</evidence>
<evidence type="ECO:0000313" key="9">
    <source>
        <dbReference type="Proteomes" id="UP000770717"/>
    </source>
</evidence>
<dbReference type="PANTHER" id="PTHR12395:SF9">
    <property type="entry name" value="DECAPPING AND EXORIBONUCLEASE PROTEIN"/>
    <property type="match status" value="1"/>
</dbReference>
<gene>
    <name evidence="8" type="ORF">GDO78_018019</name>
</gene>
<dbReference type="Pfam" id="PF08652">
    <property type="entry name" value="RAI1"/>
    <property type="match status" value="1"/>
</dbReference>
<dbReference type="GO" id="GO:0003723">
    <property type="term" value="F:RNA binding"/>
    <property type="evidence" value="ECO:0007669"/>
    <property type="project" value="UniProtKB-KW"/>
</dbReference>
<dbReference type="GO" id="GO:0005829">
    <property type="term" value="C:cytosol"/>
    <property type="evidence" value="ECO:0007669"/>
    <property type="project" value="TreeGrafter"/>
</dbReference>
<comment type="catalytic activity">
    <reaction evidence="2">
        <text>a 5'-end FAD-phospho-ribonucleoside in mRNA + H2O = a 5'-end phospho-ribonucleoside in mRNA + FAD + H(+)</text>
        <dbReference type="Rhea" id="RHEA:67492"/>
        <dbReference type="Rhea" id="RHEA-COMP:15692"/>
        <dbReference type="Rhea" id="RHEA-COMP:17275"/>
        <dbReference type="ChEBI" id="CHEBI:15377"/>
        <dbReference type="ChEBI" id="CHEBI:15378"/>
        <dbReference type="ChEBI" id="CHEBI:57692"/>
        <dbReference type="ChEBI" id="CHEBI:138282"/>
        <dbReference type="ChEBI" id="CHEBI:172372"/>
    </reaction>
    <physiologicalReaction direction="left-to-right" evidence="2">
        <dbReference type="Rhea" id="RHEA:67493"/>
    </physiologicalReaction>
</comment>
<dbReference type="AlphaFoldDB" id="A0A8J6EK09"/>
<dbReference type="EMBL" id="WNTK01000298">
    <property type="protein sequence ID" value="KAG9470366.1"/>
    <property type="molecule type" value="Genomic_DNA"/>
</dbReference>
<dbReference type="PANTHER" id="PTHR12395">
    <property type="entry name" value="DOM-3 RELATED"/>
    <property type="match status" value="1"/>
</dbReference>
<evidence type="ECO:0000256" key="4">
    <source>
        <dbReference type="ARBA" id="ARBA00049418"/>
    </source>
</evidence>
<dbReference type="GO" id="GO:0000166">
    <property type="term" value="F:nucleotide binding"/>
    <property type="evidence" value="ECO:0007669"/>
    <property type="project" value="UniProtKB-KW"/>
</dbReference>
<comment type="catalytic activity">
    <reaction evidence="3">
        <text>a 5'-end CoA-ribonucleoside in mRNA + H2O = 3'-dephospho-CoA + a 5'-end phospho-ribonucleoside in mRNA + H(+)</text>
        <dbReference type="Rhea" id="RHEA:67496"/>
        <dbReference type="Rhea" id="RHEA-COMP:15692"/>
        <dbReference type="Rhea" id="RHEA-COMP:17276"/>
        <dbReference type="ChEBI" id="CHEBI:15377"/>
        <dbReference type="ChEBI" id="CHEBI:15378"/>
        <dbReference type="ChEBI" id="CHEBI:57328"/>
        <dbReference type="ChEBI" id="CHEBI:138282"/>
        <dbReference type="ChEBI" id="CHEBI:172371"/>
    </reaction>
    <physiologicalReaction direction="left-to-right" evidence="3">
        <dbReference type="Rhea" id="RHEA:67497"/>
    </physiologicalReaction>
</comment>
<dbReference type="GO" id="GO:0046872">
    <property type="term" value="F:metal ion binding"/>
    <property type="evidence" value="ECO:0007669"/>
    <property type="project" value="UniProtKB-KW"/>
</dbReference>
<comment type="function">
    <text evidence="5">Decapping enzyme for NAD-capped RNAs: specifically hydrolyzes the nicotinamide adenine dinucleotide (NAD) cap from a subset of RNAs by removing the entire NAD moiety from the 5'-end of an NAD-capped RNA.</text>
</comment>
<reference evidence="8" key="1">
    <citation type="thesis" date="2020" institute="ProQuest LLC" country="789 East Eisenhower Parkway, Ann Arbor, MI, USA">
        <title>Comparative Genomics and Chromosome Evolution.</title>
        <authorList>
            <person name="Mudd A.B."/>
        </authorList>
    </citation>
    <scope>NUCLEOTIDE SEQUENCE</scope>
    <source>
        <strain evidence="8">HN-11 Male</strain>
        <tissue evidence="8">Kidney and liver</tissue>
    </source>
</reference>
<protein>
    <recommendedName>
        <fullName evidence="5">Decapping nuclease</fullName>
        <ecNumber evidence="5">3.6.1.-</ecNumber>
    </recommendedName>
</protein>
<dbReference type="InterPro" id="IPR039039">
    <property type="entry name" value="RAI1-like_fam"/>
</dbReference>
<dbReference type="GO" id="GO:0004518">
    <property type="term" value="F:nuclease activity"/>
    <property type="evidence" value="ECO:0007669"/>
    <property type="project" value="UniProtKB-KW"/>
</dbReference>
<dbReference type="GO" id="GO:0000956">
    <property type="term" value="P:nuclear-transcribed mRNA catabolic process"/>
    <property type="evidence" value="ECO:0007669"/>
    <property type="project" value="TreeGrafter"/>
</dbReference>
<dbReference type="GO" id="GO:0110155">
    <property type="term" value="P:NAD-cap decapping"/>
    <property type="evidence" value="ECO:0007669"/>
    <property type="project" value="TreeGrafter"/>
</dbReference>
<keyword evidence="5" id="KW-0547">Nucleotide-binding</keyword>
<keyword evidence="5" id="KW-0539">Nucleus</keyword>
<evidence type="ECO:0000256" key="2">
    <source>
        <dbReference type="ARBA" id="ARBA00024458"/>
    </source>
</evidence>
<dbReference type="OrthoDB" id="5853397at2759"/>
<keyword evidence="5" id="KW-0378">Hydrolase</keyword>